<evidence type="ECO:0000256" key="1">
    <source>
        <dbReference type="SAM" id="SignalP"/>
    </source>
</evidence>
<sequence length="234" mass="24170">MKNKFSFSTKYLFIALLALVAGFSSCKKDNQYDFKGTASAQVNLINASPDAGNVSLYVAGTLRTPSPVGFSAASGYYKTYIGEQSLEVKNSAGTTIASGTHQLDASVAYTGYLVGPNNALALVLAKDDGTAPSAGKARIRFVHAAPNLSNVDVAVNSTVTFSSQAYRSATGFTEVNPGSVSVRVLGSLLNLSGNYTVEAGKTYTVLVKGVSGGSGNSALSLAFIAHGQQQSVND</sequence>
<proteinExistence type="predicted"/>
<evidence type="ECO:0000313" key="3">
    <source>
        <dbReference type="EMBL" id="MCJ8210314.1"/>
    </source>
</evidence>
<reference evidence="3" key="1">
    <citation type="submission" date="2022-04" db="EMBL/GenBank/DDBJ databases">
        <title>Mucilaginibacter sp. RS28 isolated from freshwater.</title>
        <authorList>
            <person name="Ko S.-R."/>
        </authorList>
    </citation>
    <scope>NUCLEOTIDE SEQUENCE</scope>
    <source>
        <strain evidence="3">RS28</strain>
    </source>
</reference>
<dbReference type="EMBL" id="JALJEJ010000004">
    <property type="protein sequence ID" value="MCJ8210314.1"/>
    <property type="molecule type" value="Genomic_DNA"/>
</dbReference>
<dbReference type="Pfam" id="PF14344">
    <property type="entry name" value="DUF4397"/>
    <property type="match status" value="1"/>
</dbReference>
<dbReference type="InterPro" id="IPR025510">
    <property type="entry name" value="DUF4397"/>
</dbReference>
<feature type="domain" description="DUF4397" evidence="2">
    <location>
        <begin position="40"/>
        <end position="154"/>
    </location>
</feature>
<comment type="caution">
    <text evidence="3">The sequence shown here is derived from an EMBL/GenBank/DDBJ whole genome shotgun (WGS) entry which is preliminary data.</text>
</comment>
<feature type="signal peptide" evidence="1">
    <location>
        <begin position="1"/>
        <end position="26"/>
    </location>
</feature>
<organism evidence="3 4">
    <name type="scientific">Mucilaginibacter straminoryzae</name>
    <dbReference type="NCBI Taxonomy" id="2932774"/>
    <lineage>
        <taxon>Bacteria</taxon>
        <taxon>Pseudomonadati</taxon>
        <taxon>Bacteroidota</taxon>
        <taxon>Sphingobacteriia</taxon>
        <taxon>Sphingobacteriales</taxon>
        <taxon>Sphingobacteriaceae</taxon>
        <taxon>Mucilaginibacter</taxon>
    </lineage>
</organism>
<gene>
    <name evidence="3" type="ORF">MUY27_11395</name>
</gene>
<name>A0A9X2B974_9SPHI</name>
<keyword evidence="1" id="KW-0732">Signal</keyword>
<dbReference type="RefSeq" id="WP_245130150.1">
    <property type="nucleotide sequence ID" value="NZ_JALJEJ010000004.1"/>
</dbReference>
<dbReference type="AlphaFoldDB" id="A0A9X2B974"/>
<keyword evidence="4" id="KW-1185">Reference proteome</keyword>
<accession>A0A9X2B974</accession>
<protein>
    <submittedName>
        <fullName evidence="3">DUF4397 domain-containing protein</fullName>
    </submittedName>
</protein>
<dbReference type="PROSITE" id="PS51257">
    <property type="entry name" value="PROKAR_LIPOPROTEIN"/>
    <property type="match status" value="1"/>
</dbReference>
<dbReference type="Proteomes" id="UP001139450">
    <property type="component" value="Unassembled WGS sequence"/>
</dbReference>
<evidence type="ECO:0000259" key="2">
    <source>
        <dbReference type="Pfam" id="PF14344"/>
    </source>
</evidence>
<feature type="chain" id="PRO_5040984958" evidence="1">
    <location>
        <begin position="27"/>
        <end position="234"/>
    </location>
</feature>
<evidence type="ECO:0000313" key="4">
    <source>
        <dbReference type="Proteomes" id="UP001139450"/>
    </source>
</evidence>